<dbReference type="Proteomes" id="UP001172680">
    <property type="component" value="Unassembled WGS sequence"/>
</dbReference>
<evidence type="ECO:0000313" key="2">
    <source>
        <dbReference type="Proteomes" id="UP001172680"/>
    </source>
</evidence>
<reference evidence="1" key="1">
    <citation type="submission" date="2022-10" db="EMBL/GenBank/DDBJ databases">
        <title>Culturing micro-colonial fungi from biological soil crusts in the Mojave desert and describing Neophaeococcomyces mojavensis, and introducing the new genera and species Taxawa tesnikishii.</title>
        <authorList>
            <person name="Kurbessoian T."/>
            <person name="Stajich J.E."/>
        </authorList>
    </citation>
    <scope>NUCLEOTIDE SEQUENCE</scope>
    <source>
        <strain evidence="1">JES_115</strain>
    </source>
</reference>
<dbReference type="EMBL" id="JAPDRP010000032">
    <property type="protein sequence ID" value="KAJ9634536.1"/>
    <property type="molecule type" value="Genomic_DNA"/>
</dbReference>
<accession>A0ACC2YGP5</accession>
<comment type="caution">
    <text evidence="1">The sequence shown here is derived from an EMBL/GenBank/DDBJ whole genome shotgun (WGS) entry which is preliminary data.</text>
</comment>
<sequence length="287" mass="32401">MPTRSGAQYSQNQRRSWPNMAQPQRHPSPLAAAAAAAAAPAPPQRATVIVIVIVIVILLHTHIAIAIANSSPSAFARSSLRPELDCFTTSELFLRLAFASKLSRSLRLVSAHRSPPIWLIYCVTLALIIASAILIISPSPFPTYDCAPQCAATAEPIVNSERFPLSDCGYGPSNFSFLAYPNPYFGLGFTQERLNVKEERIKKRHRKLVGLWHPDKVQVTGLSVWQHERISEWLNTMYNDLMDTEKRVRYHQGTYEWGSQLKEDPSAPRRPAWYKEEYDRPDEEEES</sequence>
<gene>
    <name evidence="1" type="ORF">H2199_008993</name>
</gene>
<organism evidence="1 2">
    <name type="scientific">Coniosporium tulheliwenetii</name>
    <dbReference type="NCBI Taxonomy" id="3383036"/>
    <lineage>
        <taxon>Eukaryota</taxon>
        <taxon>Fungi</taxon>
        <taxon>Dikarya</taxon>
        <taxon>Ascomycota</taxon>
        <taxon>Pezizomycotina</taxon>
        <taxon>Dothideomycetes</taxon>
        <taxon>Dothideomycetes incertae sedis</taxon>
        <taxon>Coniosporium</taxon>
    </lineage>
</organism>
<protein>
    <submittedName>
        <fullName evidence="1">Uncharacterized protein</fullName>
    </submittedName>
</protein>
<evidence type="ECO:0000313" key="1">
    <source>
        <dbReference type="EMBL" id="KAJ9634536.1"/>
    </source>
</evidence>
<proteinExistence type="predicted"/>
<name>A0ACC2YGP5_9PEZI</name>
<keyword evidence="2" id="KW-1185">Reference proteome</keyword>